<reference evidence="1 2" key="1">
    <citation type="submission" date="2017-01" db="EMBL/GenBank/DDBJ databases">
        <title>Trade-off between light-utilization and light-protection in marine flavobacteria.</title>
        <authorList>
            <person name="Kumagai Y."/>
            <person name="Yoshizawa S."/>
            <person name="Kogure K."/>
            <person name="Iwasaki W."/>
        </authorList>
    </citation>
    <scope>NUCLEOTIDE SEQUENCE [LARGE SCALE GENOMIC DNA]</scope>
    <source>
        <strain evidence="1 2">KCTC 32109</strain>
    </source>
</reference>
<dbReference type="Proteomes" id="UP000239747">
    <property type="component" value="Unassembled WGS sequence"/>
</dbReference>
<name>A0A2S7UBW1_9FLAO</name>
<protein>
    <recommendedName>
        <fullName evidence="3">Outer membrane protein beta-barrel domain-containing protein</fullName>
    </recommendedName>
</protein>
<dbReference type="RefSeq" id="WP_211292468.1">
    <property type="nucleotide sequence ID" value="NZ_MTPW01000001.1"/>
</dbReference>
<comment type="caution">
    <text evidence="1">The sequence shown here is derived from an EMBL/GenBank/DDBJ whole genome shotgun (WGS) entry which is preliminary data.</text>
</comment>
<evidence type="ECO:0000313" key="1">
    <source>
        <dbReference type="EMBL" id="PQJ32081.1"/>
    </source>
</evidence>
<evidence type="ECO:0000313" key="2">
    <source>
        <dbReference type="Proteomes" id="UP000239747"/>
    </source>
</evidence>
<sequence length="234" mass="27001">MIYTLRYVTNILFLLIGFIALSQTQESTAIDSVQYKRTYGLRVGIDAASLIRTGIDPEYNGFQILGDYRIKDRLYIAGEIGNENLDRNSDRIDFKTSGSYFKAGIDYNLYQNWLDMDNMIYFGARLGAANFSQNLLRYDYAQDNSYFPVFTNAVNREFKGLTALWLEIQLGIKVEVLPNLYMVANMQLKRMITEKTPENFDNLYVPGFGKTYDTGEIGVGYTYGIMYRIPFFKK</sequence>
<dbReference type="AlphaFoldDB" id="A0A2S7UBW1"/>
<accession>A0A2S7UBW1</accession>
<gene>
    <name evidence="1" type="ORF">BST92_09140</name>
</gene>
<dbReference type="InterPro" id="IPR046111">
    <property type="entry name" value="DUF6048"/>
</dbReference>
<organism evidence="1 2">
    <name type="scientific">Nonlabens arenilitoris</name>
    <dbReference type="NCBI Taxonomy" id="1217969"/>
    <lineage>
        <taxon>Bacteria</taxon>
        <taxon>Pseudomonadati</taxon>
        <taxon>Bacteroidota</taxon>
        <taxon>Flavobacteriia</taxon>
        <taxon>Flavobacteriales</taxon>
        <taxon>Flavobacteriaceae</taxon>
        <taxon>Nonlabens</taxon>
    </lineage>
</organism>
<proteinExistence type="predicted"/>
<keyword evidence="2" id="KW-1185">Reference proteome</keyword>
<evidence type="ECO:0008006" key="3">
    <source>
        <dbReference type="Google" id="ProtNLM"/>
    </source>
</evidence>
<dbReference type="EMBL" id="MTPW01000001">
    <property type="protein sequence ID" value="PQJ32081.1"/>
    <property type="molecule type" value="Genomic_DNA"/>
</dbReference>
<dbReference type="Pfam" id="PF19515">
    <property type="entry name" value="DUF6048"/>
    <property type="match status" value="1"/>
</dbReference>